<dbReference type="Proteomes" id="UP000054630">
    <property type="component" value="Unassembled WGS sequence"/>
</dbReference>
<dbReference type="STRING" id="6336.A0A0V0S4I3"/>
<evidence type="ECO:0000313" key="3">
    <source>
        <dbReference type="EMBL" id="KRX21593.1"/>
    </source>
</evidence>
<dbReference type="Pfam" id="PF21141">
    <property type="entry name" value="T6PP_C"/>
    <property type="match status" value="1"/>
</dbReference>
<comment type="caution">
    <text evidence="3">The sequence shown here is derived from an EMBL/GenBank/DDBJ whole genome shotgun (WGS) entry which is preliminary data.</text>
</comment>
<feature type="domain" description="Trehalose-6-phosphate phosphatase C-terminal" evidence="2">
    <location>
        <begin position="189"/>
        <end position="456"/>
    </location>
</feature>
<evidence type="ECO:0000313" key="4">
    <source>
        <dbReference type="Proteomes" id="UP000054630"/>
    </source>
</evidence>
<feature type="domain" description="Trehalose-6-phosphate phosphatase helical bundle" evidence="1">
    <location>
        <begin position="58"/>
        <end position="154"/>
    </location>
</feature>
<protein>
    <submittedName>
        <fullName evidence="3">Trehalose-phosphatase</fullName>
    </submittedName>
</protein>
<proteinExistence type="predicted"/>
<dbReference type="InterPro" id="IPR041064">
    <property type="entry name" value="T6PP_helical"/>
</dbReference>
<dbReference type="Gene3D" id="3.40.50.1000">
    <property type="entry name" value="HAD superfamily/HAD-like"/>
    <property type="match status" value="1"/>
</dbReference>
<keyword evidence="4" id="KW-1185">Reference proteome</keyword>
<reference evidence="3 4" key="1">
    <citation type="submission" date="2015-01" db="EMBL/GenBank/DDBJ databases">
        <title>Evolution of Trichinella species and genotypes.</title>
        <authorList>
            <person name="Korhonen P.K."/>
            <person name="Edoardo P."/>
            <person name="Giuseppe L.R."/>
            <person name="Gasser R.B."/>
        </authorList>
    </citation>
    <scope>NUCLEOTIDE SEQUENCE [LARGE SCALE GENOMIC DNA]</scope>
    <source>
        <strain evidence="3">ISS37</strain>
    </source>
</reference>
<accession>A0A0V0S4I3</accession>
<organism evidence="3 4">
    <name type="scientific">Trichinella nelsoni</name>
    <dbReference type="NCBI Taxonomy" id="6336"/>
    <lineage>
        <taxon>Eukaryota</taxon>
        <taxon>Metazoa</taxon>
        <taxon>Ecdysozoa</taxon>
        <taxon>Nematoda</taxon>
        <taxon>Enoplea</taxon>
        <taxon>Dorylaimia</taxon>
        <taxon>Trichinellida</taxon>
        <taxon>Trichinellidae</taxon>
        <taxon>Trichinella</taxon>
    </lineage>
</organism>
<dbReference type="InterPro" id="IPR036412">
    <property type="entry name" value="HAD-like_sf"/>
</dbReference>
<dbReference type="OrthoDB" id="5781377at2759"/>
<dbReference type="InterPro" id="IPR049063">
    <property type="entry name" value="T6PP_C"/>
</dbReference>
<sequence length="472" mass="53179">MSMRLLVVFTVSIIHSVMLISFHDIFLRSLYRFYASETAMQTDQLSDVESLNGGSMKTVDSFSTVMQTLCEIRREITTKLLNKENVPEKLVTAIENIKNAIEAKMNPKHSITLALDTGMEMQFNVRDELAGLEKDLKFLQYVQSGFKSADSFLDFLASSHPHGKKRFYNEVAQLEYMLMRRVTDGLDVFITDWDGTYKTYCCNYRTSVQPAYSAYWLSLFAKKCAPMSAVLTAGPLRDFGILDLIAVPAEKSGIIFGGSWGREWLIKGKRMVNKSYFCAASEIQLKDLATKLSDMINAKPEYHRFLFTGSGFQKKVDRVTIGLQTVKNDVSEEEINAFLDSVNQVVQELDPHSEIFVQHKERLDIEIILKTTTQGTWSKAEGIKYLLDMLEIPASNRSIWICGDTVSDLPMVQYAIQANRAGTIVTFVSPPAEVMQFLVETARPDGYCIVGCPEVIHVAMARVLRKCGALTT</sequence>
<dbReference type="Pfam" id="PF18572">
    <property type="entry name" value="T6PP_N"/>
    <property type="match status" value="1"/>
</dbReference>
<evidence type="ECO:0000259" key="1">
    <source>
        <dbReference type="Pfam" id="PF18572"/>
    </source>
</evidence>
<gene>
    <name evidence="3" type="ORF">T07_3034</name>
</gene>
<dbReference type="EMBL" id="JYDL01000038">
    <property type="protein sequence ID" value="KRX21593.1"/>
    <property type="molecule type" value="Genomic_DNA"/>
</dbReference>
<dbReference type="InterPro" id="IPR023214">
    <property type="entry name" value="HAD_sf"/>
</dbReference>
<name>A0A0V0S4I3_9BILA</name>
<dbReference type="AlphaFoldDB" id="A0A0V0S4I3"/>
<dbReference type="Gene3D" id="3.30.70.3080">
    <property type="match status" value="1"/>
</dbReference>
<dbReference type="SUPFAM" id="SSF56784">
    <property type="entry name" value="HAD-like"/>
    <property type="match status" value="1"/>
</dbReference>
<evidence type="ECO:0000259" key="2">
    <source>
        <dbReference type="Pfam" id="PF21141"/>
    </source>
</evidence>
<dbReference type="Gene3D" id="1.20.58.1800">
    <property type="match status" value="1"/>
</dbReference>